<evidence type="ECO:0000313" key="2">
    <source>
        <dbReference type="EMBL" id="ODM96095.1"/>
    </source>
</evidence>
<feature type="chain" id="PRO_5008904521" evidence="1">
    <location>
        <begin position="20"/>
        <end position="162"/>
    </location>
</feature>
<dbReference type="PROSITE" id="PS51257">
    <property type="entry name" value="PROKAR_LIPOPROTEIN"/>
    <property type="match status" value="1"/>
</dbReference>
<dbReference type="EMBL" id="LJIJ01000582">
    <property type="protein sequence ID" value="ODM96095.1"/>
    <property type="molecule type" value="Genomic_DNA"/>
</dbReference>
<protein>
    <submittedName>
        <fullName evidence="2">Uncharacterized protein</fullName>
    </submittedName>
</protein>
<gene>
    <name evidence="2" type="ORF">Ocin01_10584</name>
</gene>
<keyword evidence="3" id="KW-1185">Reference proteome</keyword>
<name>A0A1D2MTS2_ORCCI</name>
<accession>A0A1D2MTS2</accession>
<reference evidence="2 3" key="1">
    <citation type="journal article" date="2016" name="Genome Biol. Evol.">
        <title>Gene Family Evolution Reflects Adaptation to Soil Environmental Stressors in the Genome of the Collembolan Orchesella cincta.</title>
        <authorList>
            <person name="Faddeeva-Vakhrusheva A."/>
            <person name="Derks M.F."/>
            <person name="Anvar S.Y."/>
            <person name="Agamennone V."/>
            <person name="Suring W."/>
            <person name="Smit S."/>
            <person name="van Straalen N.M."/>
            <person name="Roelofs D."/>
        </authorList>
    </citation>
    <scope>NUCLEOTIDE SEQUENCE [LARGE SCALE GENOMIC DNA]</scope>
    <source>
        <tissue evidence="2">Mixed pool</tissue>
    </source>
</reference>
<organism evidence="2 3">
    <name type="scientific">Orchesella cincta</name>
    <name type="common">Springtail</name>
    <name type="synonym">Podura cincta</name>
    <dbReference type="NCBI Taxonomy" id="48709"/>
    <lineage>
        <taxon>Eukaryota</taxon>
        <taxon>Metazoa</taxon>
        <taxon>Ecdysozoa</taxon>
        <taxon>Arthropoda</taxon>
        <taxon>Hexapoda</taxon>
        <taxon>Collembola</taxon>
        <taxon>Entomobryomorpha</taxon>
        <taxon>Entomobryoidea</taxon>
        <taxon>Orchesellidae</taxon>
        <taxon>Orchesellinae</taxon>
        <taxon>Orchesella</taxon>
    </lineage>
</organism>
<dbReference type="AlphaFoldDB" id="A0A1D2MTS2"/>
<evidence type="ECO:0000256" key="1">
    <source>
        <dbReference type="SAM" id="SignalP"/>
    </source>
</evidence>
<comment type="caution">
    <text evidence="2">The sequence shown here is derived from an EMBL/GenBank/DDBJ whole genome shotgun (WGS) entry which is preliminary data.</text>
</comment>
<proteinExistence type="predicted"/>
<sequence length="162" mass="17892">MRSFLQLLVAVLTIGCFFGTIVNVEGQAKRNNALCYTCLNKDCDDLLTSEIKKCEYSVDSTIACMTYLNPSKEVIARGCGDDPVKSCFDIDDAFLKSKKCQENTAPCQNGTTTPMPWDIVKPMPDDMLLCPCVGDLCNIGSGASRHSIRLVMGFVAIFWYFT</sequence>
<evidence type="ECO:0000313" key="3">
    <source>
        <dbReference type="Proteomes" id="UP000094527"/>
    </source>
</evidence>
<feature type="signal peptide" evidence="1">
    <location>
        <begin position="1"/>
        <end position="19"/>
    </location>
</feature>
<keyword evidence="1" id="KW-0732">Signal</keyword>
<dbReference type="Proteomes" id="UP000094527">
    <property type="component" value="Unassembled WGS sequence"/>
</dbReference>